<dbReference type="Pfam" id="PF03141">
    <property type="entry name" value="Methyltransf_29"/>
    <property type="match status" value="1"/>
</dbReference>
<reference evidence="2" key="3">
    <citation type="submission" date="2021-05" db="UniProtKB">
        <authorList>
            <consortium name="EnsemblPlants"/>
        </authorList>
    </citation>
    <scope>IDENTIFICATION</scope>
    <source>
        <strain evidence="2">cv. B73</strain>
    </source>
</reference>
<name>A0A804Q1Z7_MAIZE</name>
<evidence type="ECO:0008006" key="4">
    <source>
        <dbReference type="Google" id="ProtNLM"/>
    </source>
</evidence>
<reference evidence="2" key="2">
    <citation type="submission" date="2019-07" db="EMBL/GenBank/DDBJ databases">
        <authorList>
            <person name="Seetharam A."/>
            <person name="Woodhouse M."/>
            <person name="Cannon E."/>
        </authorList>
    </citation>
    <scope>NUCLEOTIDE SEQUENCE [LARGE SCALE GENOMIC DNA]</scope>
    <source>
        <strain evidence="2">cv. B73</strain>
    </source>
</reference>
<keyword evidence="1" id="KW-0808">Transferase</keyword>
<keyword evidence="1" id="KW-0489">Methyltransferase</keyword>
<protein>
    <recommendedName>
        <fullName evidence="4">Methyltransferase</fullName>
    </recommendedName>
</protein>
<evidence type="ECO:0000256" key="1">
    <source>
        <dbReference type="ARBA" id="ARBA00022603"/>
    </source>
</evidence>
<dbReference type="AlphaFoldDB" id="A0A804Q1Z7"/>
<dbReference type="Gramene" id="Zm00001eb291040_T001">
    <property type="protein sequence ID" value="Zm00001eb291040_P001"/>
    <property type="gene ID" value="Zm00001eb291040"/>
</dbReference>
<sequence>MFGILAQLGSLAEASHILFCGQAHLEHTSFPSRVSLARARLSSPHRAVSAPPGDPAPCCVRSIFLRRHTQRRCEGMSTYPRTYDLIHADSVFTLYRNREKILLVVKTYWTTHEAMTKISSRTVKSINDMKEHCFWSQIMERKGPTVETPEWCQE</sequence>
<organism evidence="2 3">
    <name type="scientific">Zea mays</name>
    <name type="common">Maize</name>
    <dbReference type="NCBI Taxonomy" id="4577"/>
    <lineage>
        <taxon>Eukaryota</taxon>
        <taxon>Viridiplantae</taxon>
        <taxon>Streptophyta</taxon>
        <taxon>Embryophyta</taxon>
        <taxon>Tracheophyta</taxon>
        <taxon>Spermatophyta</taxon>
        <taxon>Magnoliopsida</taxon>
        <taxon>Liliopsida</taxon>
        <taxon>Poales</taxon>
        <taxon>Poaceae</taxon>
        <taxon>PACMAD clade</taxon>
        <taxon>Panicoideae</taxon>
        <taxon>Andropogonodae</taxon>
        <taxon>Andropogoneae</taxon>
        <taxon>Tripsacinae</taxon>
        <taxon>Zea</taxon>
    </lineage>
</organism>
<accession>A0A804Q1Z7</accession>
<keyword evidence="3" id="KW-1185">Reference proteome</keyword>
<evidence type="ECO:0000313" key="2">
    <source>
        <dbReference type="EnsemblPlants" id="Zm00001eb291040_P001"/>
    </source>
</evidence>
<reference evidence="3" key="1">
    <citation type="journal article" date="2009" name="Science">
        <title>The B73 maize genome: complexity, diversity, and dynamics.</title>
        <authorList>
            <person name="Schnable P.S."/>
            <person name="Ware D."/>
            <person name="Fulton R.S."/>
            <person name="Stein J.C."/>
            <person name="Wei F."/>
            <person name="Pasternak S."/>
            <person name="Liang C."/>
            <person name="Zhang J."/>
            <person name="Fulton L."/>
            <person name="Graves T.A."/>
            <person name="Minx P."/>
            <person name="Reily A.D."/>
            <person name="Courtney L."/>
            <person name="Kruchowski S.S."/>
            <person name="Tomlinson C."/>
            <person name="Strong C."/>
            <person name="Delehaunty K."/>
            <person name="Fronick C."/>
            <person name="Courtney B."/>
            <person name="Rock S.M."/>
            <person name="Belter E."/>
            <person name="Du F."/>
            <person name="Kim K."/>
            <person name="Abbott R.M."/>
            <person name="Cotton M."/>
            <person name="Levy A."/>
            <person name="Marchetto P."/>
            <person name="Ochoa K."/>
            <person name="Jackson S.M."/>
            <person name="Gillam B."/>
            <person name="Chen W."/>
            <person name="Yan L."/>
            <person name="Higginbotham J."/>
            <person name="Cardenas M."/>
            <person name="Waligorski J."/>
            <person name="Applebaum E."/>
            <person name="Phelps L."/>
            <person name="Falcone J."/>
            <person name="Kanchi K."/>
            <person name="Thane T."/>
            <person name="Scimone A."/>
            <person name="Thane N."/>
            <person name="Henke J."/>
            <person name="Wang T."/>
            <person name="Ruppert J."/>
            <person name="Shah N."/>
            <person name="Rotter K."/>
            <person name="Hodges J."/>
            <person name="Ingenthron E."/>
            <person name="Cordes M."/>
            <person name="Kohlberg S."/>
            <person name="Sgro J."/>
            <person name="Delgado B."/>
            <person name="Mead K."/>
            <person name="Chinwalla A."/>
            <person name="Leonard S."/>
            <person name="Crouse K."/>
            <person name="Collura K."/>
            <person name="Kudrna D."/>
            <person name="Currie J."/>
            <person name="He R."/>
            <person name="Angelova A."/>
            <person name="Rajasekar S."/>
            <person name="Mueller T."/>
            <person name="Lomeli R."/>
            <person name="Scara G."/>
            <person name="Ko A."/>
            <person name="Delaney K."/>
            <person name="Wissotski M."/>
            <person name="Lopez G."/>
            <person name="Campos D."/>
            <person name="Braidotti M."/>
            <person name="Ashley E."/>
            <person name="Golser W."/>
            <person name="Kim H."/>
            <person name="Lee S."/>
            <person name="Lin J."/>
            <person name="Dujmic Z."/>
            <person name="Kim W."/>
            <person name="Talag J."/>
            <person name="Zuccolo A."/>
            <person name="Fan C."/>
            <person name="Sebastian A."/>
            <person name="Kramer M."/>
            <person name="Spiegel L."/>
            <person name="Nascimento L."/>
            <person name="Zutavern T."/>
            <person name="Miller B."/>
            <person name="Ambroise C."/>
            <person name="Muller S."/>
            <person name="Spooner W."/>
            <person name="Narechania A."/>
            <person name="Ren L."/>
            <person name="Wei S."/>
            <person name="Kumari S."/>
            <person name="Faga B."/>
            <person name="Levy M.J."/>
            <person name="McMahan L."/>
            <person name="Van Buren P."/>
            <person name="Vaughn M.W."/>
            <person name="Ying K."/>
            <person name="Yeh C.-T."/>
            <person name="Emrich S.J."/>
            <person name="Jia Y."/>
            <person name="Kalyanaraman A."/>
            <person name="Hsia A.-P."/>
            <person name="Barbazuk W.B."/>
            <person name="Baucom R.S."/>
            <person name="Brutnell T.P."/>
            <person name="Carpita N.C."/>
            <person name="Chaparro C."/>
            <person name="Chia J.-M."/>
            <person name="Deragon J.-M."/>
            <person name="Estill J.C."/>
            <person name="Fu Y."/>
            <person name="Jeddeloh J.A."/>
            <person name="Han Y."/>
            <person name="Lee H."/>
            <person name="Li P."/>
            <person name="Lisch D.R."/>
            <person name="Liu S."/>
            <person name="Liu Z."/>
            <person name="Nagel D.H."/>
            <person name="McCann M.C."/>
            <person name="SanMiguel P."/>
            <person name="Myers A.M."/>
            <person name="Nettleton D."/>
            <person name="Nguyen J."/>
            <person name="Penning B.W."/>
            <person name="Ponnala L."/>
            <person name="Schneider K.L."/>
            <person name="Schwartz D.C."/>
            <person name="Sharma A."/>
            <person name="Soderlund C."/>
            <person name="Springer N.M."/>
            <person name="Sun Q."/>
            <person name="Wang H."/>
            <person name="Waterman M."/>
            <person name="Westerman R."/>
            <person name="Wolfgruber T.K."/>
            <person name="Yang L."/>
            <person name="Yu Y."/>
            <person name="Zhang L."/>
            <person name="Zhou S."/>
            <person name="Zhu Q."/>
            <person name="Bennetzen J.L."/>
            <person name="Dawe R.K."/>
            <person name="Jiang J."/>
            <person name="Jiang N."/>
            <person name="Presting G.G."/>
            <person name="Wessler S.R."/>
            <person name="Aluru S."/>
            <person name="Martienssen R.A."/>
            <person name="Clifton S.W."/>
            <person name="McCombie W.R."/>
            <person name="Wing R.A."/>
            <person name="Wilson R.K."/>
        </authorList>
    </citation>
    <scope>NUCLEOTIDE SEQUENCE [LARGE SCALE GENOMIC DNA]</scope>
    <source>
        <strain evidence="3">cv. B73</strain>
    </source>
</reference>
<dbReference type="Proteomes" id="UP000007305">
    <property type="component" value="Chromosome 6"/>
</dbReference>
<dbReference type="EnsemblPlants" id="Zm00001eb291040_T001">
    <property type="protein sequence ID" value="Zm00001eb291040_P001"/>
    <property type="gene ID" value="Zm00001eb291040"/>
</dbReference>
<dbReference type="InParanoid" id="A0A804Q1Z7"/>
<dbReference type="GO" id="GO:0032259">
    <property type="term" value="P:methylation"/>
    <property type="evidence" value="ECO:0007669"/>
    <property type="project" value="UniProtKB-KW"/>
</dbReference>
<dbReference type="InterPro" id="IPR004159">
    <property type="entry name" value="Put_SAM_MeTrfase"/>
</dbReference>
<evidence type="ECO:0000313" key="3">
    <source>
        <dbReference type="Proteomes" id="UP000007305"/>
    </source>
</evidence>
<dbReference type="GO" id="GO:0008168">
    <property type="term" value="F:methyltransferase activity"/>
    <property type="evidence" value="ECO:0007669"/>
    <property type="project" value="UniProtKB-KW"/>
</dbReference>
<proteinExistence type="predicted"/>